<name>A0ABT3EGN7_9FLAO</name>
<keyword evidence="1" id="KW-0812">Transmembrane</keyword>
<reference evidence="2" key="1">
    <citation type="submission" date="2022-10" db="EMBL/GenBank/DDBJ databases">
        <title>Flavobacterium sp. nov., a bacterium isolated from lake sediment.</title>
        <authorList>
            <person name="Qu J.-H."/>
        </authorList>
    </citation>
    <scope>NUCLEOTIDE SEQUENCE</scope>
    <source>
        <strain evidence="2">TH16-21</strain>
    </source>
</reference>
<protein>
    <recommendedName>
        <fullName evidence="4">TonB-dependent receptor plug domain-containing protein</fullName>
    </recommendedName>
</protein>
<evidence type="ECO:0000313" key="3">
    <source>
        <dbReference type="Proteomes" id="UP001165677"/>
    </source>
</evidence>
<evidence type="ECO:0008006" key="4">
    <source>
        <dbReference type="Google" id="ProtNLM"/>
    </source>
</evidence>
<feature type="transmembrane region" description="Helical" evidence="1">
    <location>
        <begin position="52"/>
        <end position="69"/>
    </location>
</feature>
<dbReference type="EMBL" id="JAPCIO010000003">
    <property type="protein sequence ID" value="MCW1147741.1"/>
    <property type="molecule type" value="Genomic_DNA"/>
</dbReference>
<keyword evidence="1" id="KW-0472">Membrane</keyword>
<evidence type="ECO:0000313" key="2">
    <source>
        <dbReference type="EMBL" id="MCW1147741.1"/>
    </source>
</evidence>
<keyword evidence="1" id="KW-1133">Transmembrane helix</keyword>
<comment type="caution">
    <text evidence="2">The sequence shown here is derived from an EMBL/GenBank/DDBJ whole genome shotgun (WGS) entry which is preliminary data.</text>
</comment>
<sequence>MGTEEKLYKKIQQAAENAEQKDFPGMEKIWARVEDKMETQTLQKEKHLWKKLAVAASIVLVGTLAFFLMQEKETVIVPENTVTTIDSSKNNIPTPESANGLVNTTPEIKKEAEQILQQQIVIQNNIVINDTINYKSKKEVALPTIAMEEVQEVAKTSLAPSYNNSMSNSASINNSGYLAKGKRYDVNVSTAETTQEKDKKVANDDLVVIDGKASKKSLTNINPEEIESITVLKEPVYFINGIEYSEESLFGENPTSPYAPLSKQKIDTIVILQPEKAIPIYGEKGKKGVVIITTIGGKPKNRP</sequence>
<keyword evidence="3" id="KW-1185">Reference proteome</keyword>
<dbReference type="Proteomes" id="UP001165677">
    <property type="component" value="Unassembled WGS sequence"/>
</dbReference>
<accession>A0ABT3EGN7</accession>
<evidence type="ECO:0000256" key="1">
    <source>
        <dbReference type="SAM" id="Phobius"/>
    </source>
</evidence>
<gene>
    <name evidence="2" type="ORF">OJ995_05880</name>
</gene>
<dbReference type="RefSeq" id="WP_264368585.1">
    <property type="nucleotide sequence ID" value="NZ_JAPCIO010000003.1"/>
</dbReference>
<proteinExistence type="predicted"/>
<organism evidence="2 3">
    <name type="scientific">Flavobacterium lacisediminis</name>
    <dbReference type="NCBI Taxonomy" id="2989705"/>
    <lineage>
        <taxon>Bacteria</taxon>
        <taxon>Pseudomonadati</taxon>
        <taxon>Bacteroidota</taxon>
        <taxon>Flavobacteriia</taxon>
        <taxon>Flavobacteriales</taxon>
        <taxon>Flavobacteriaceae</taxon>
        <taxon>Flavobacterium</taxon>
    </lineage>
</organism>